<organism evidence="5 6">
    <name type="scientific">Nezara viridula</name>
    <name type="common">Southern green stink bug</name>
    <name type="synonym">Cimex viridulus</name>
    <dbReference type="NCBI Taxonomy" id="85310"/>
    <lineage>
        <taxon>Eukaryota</taxon>
        <taxon>Metazoa</taxon>
        <taxon>Ecdysozoa</taxon>
        <taxon>Arthropoda</taxon>
        <taxon>Hexapoda</taxon>
        <taxon>Insecta</taxon>
        <taxon>Pterygota</taxon>
        <taxon>Neoptera</taxon>
        <taxon>Paraneoptera</taxon>
        <taxon>Hemiptera</taxon>
        <taxon>Heteroptera</taxon>
        <taxon>Panheteroptera</taxon>
        <taxon>Pentatomomorpha</taxon>
        <taxon>Pentatomoidea</taxon>
        <taxon>Pentatomidae</taxon>
        <taxon>Pentatominae</taxon>
        <taxon>Nezara</taxon>
    </lineage>
</organism>
<dbReference type="AlphaFoldDB" id="A0A9P0HAB9"/>
<dbReference type="SUPFAM" id="SSF50494">
    <property type="entry name" value="Trypsin-like serine proteases"/>
    <property type="match status" value="1"/>
</dbReference>
<keyword evidence="6" id="KW-1185">Reference proteome</keyword>
<feature type="signal peptide" evidence="3">
    <location>
        <begin position="1"/>
        <end position="20"/>
    </location>
</feature>
<accession>A0A9P0HAB9</accession>
<keyword evidence="1" id="KW-1015">Disulfide bond</keyword>
<dbReference type="Gene3D" id="2.40.10.10">
    <property type="entry name" value="Trypsin-like serine proteases"/>
    <property type="match status" value="1"/>
</dbReference>
<feature type="chain" id="PRO_5040239111" description="Peptidase S1 domain-containing protein" evidence="3">
    <location>
        <begin position="21"/>
        <end position="551"/>
    </location>
</feature>
<dbReference type="PRINTS" id="PR00722">
    <property type="entry name" value="CHYMOTRYPSIN"/>
</dbReference>
<name>A0A9P0HAB9_NEZVI</name>
<dbReference type="OrthoDB" id="6261922at2759"/>
<gene>
    <name evidence="5" type="ORF">NEZAVI_LOCUS8034</name>
</gene>
<dbReference type="InterPro" id="IPR001314">
    <property type="entry name" value="Peptidase_S1A"/>
</dbReference>
<dbReference type="GO" id="GO:0004252">
    <property type="term" value="F:serine-type endopeptidase activity"/>
    <property type="evidence" value="ECO:0007669"/>
    <property type="project" value="InterPro"/>
</dbReference>
<dbReference type="InterPro" id="IPR041515">
    <property type="entry name" value="PPAF-2-like_Clip"/>
</dbReference>
<evidence type="ECO:0000256" key="3">
    <source>
        <dbReference type="SAM" id="SignalP"/>
    </source>
</evidence>
<dbReference type="InterPro" id="IPR001254">
    <property type="entry name" value="Trypsin_dom"/>
</dbReference>
<dbReference type="InterPro" id="IPR051487">
    <property type="entry name" value="Ser/Thr_Proteases_Immune/Dev"/>
</dbReference>
<dbReference type="CDD" id="cd00190">
    <property type="entry name" value="Tryp_SPc"/>
    <property type="match status" value="1"/>
</dbReference>
<dbReference type="GO" id="GO:0006508">
    <property type="term" value="P:proteolysis"/>
    <property type="evidence" value="ECO:0007669"/>
    <property type="project" value="InterPro"/>
</dbReference>
<evidence type="ECO:0000313" key="5">
    <source>
        <dbReference type="EMBL" id="CAH1398369.1"/>
    </source>
</evidence>
<protein>
    <recommendedName>
        <fullName evidence="4">Peptidase S1 domain-containing protein</fullName>
    </recommendedName>
</protein>
<comment type="similarity">
    <text evidence="2">Belongs to the peptidase S1 family. CLIP subfamily.</text>
</comment>
<dbReference type="FunFam" id="2.40.10.10:FF:000068">
    <property type="entry name" value="transmembrane protease serine 2"/>
    <property type="match status" value="1"/>
</dbReference>
<dbReference type="PROSITE" id="PS50240">
    <property type="entry name" value="TRYPSIN_DOM"/>
    <property type="match status" value="1"/>
</dbReference>
<feature type="domain" description="Peptidase S1" evidence="4">
    <location>
        <begin position="294"/>
        <end position="536"/>
    </location>
</feature>
<dbReference type="PANTHER" id="PTHR24256">
    <property type="entry name" value="TRYPTASE-RELATED"/>
    <property type="match status" value="1"/>
</dbReference>
<proteinExistence type="inferred from homology"/>
<keyword evidence="3" id="KW-0732">Signal</keyword>
<evidence type="ECO:0000259" key="4">
    <source>
        <dbReference type="PROSITE" id="PS50240"/>
    </source>
</evidence>
<dbReference type="Pfam" id="PF18322">
    <property type="entry name" value="CLIP_1"/>
    <property type="match status" value="1"/>
</dbReference>
<dbReference type="Pfam" id="PF00089">
    <property type="entry name" value="Trypsin"/>
    <property type="match status" value="1"/>
</dbReference>
<evidence type="ECO:0000256" key="2">
    <source>
        <dbReference type="ARBA" id="ARBA00024195"/>
    </source>
</evidence>
<dbReference type="InterPro" id="IPR009003">
    <property type="entry name" value="Peptidase_S1_PA"/>
</dbReference>
<reference evidence="5" key="1">
    <citation type="submission" date="2022-01" db="EMBL/GenBank/DDBJ databases">
        <authorList>
            <person name="King R."/>
        </authorList>
    </citation>
    <scope>NUCLEOTIDE SEQUENCE</scope>
</reference>
<dbReference type="InterPro" id="IPR018114">
    <property type="entry name" value="TRYPSIN_HIS"/>
</dbReference>
<dbReference type="EMBL" id="OV725080">
    <property type="protein sequence ID" value="CAH1398369.1"/>
    <property type="molecule type" value="Genomic_DNA"/>
</dbReference>
<evidence type="ECO:0000313" key="6">
    <source>
        <dbReference type="Proteomes" id="UP001152798"/>
    </source>
</evidence>
<dbReference type="PROSITE" id="PS00134">
    <property type="entry name" value="TRYPSIN_HIS"/>
    <property type="match status" value="1"/>
</dbReference>
<dbReference type="InterPro" id="IPR043504">
    <property type="entry name" value="Peptidase_S1_PA_chymotrypsin"/>
</dbReference>
<sequence length="551" mass="60071">MSADWKVLLFLVGLCCCVAAQEDCVCVDYDRCGDVVVSSKGCTGIQVCCSVAPRNTMPPEPETTTSEVDVPGNEEYCVCVKEFQCDASTGEVITDGTNLLNRGKKCPDKKVCCKLHKNTVPTKQPATRTPGVSVTDNPKCECVESSECNEKKPKQEAIQSSGIGQLDVRSLNPCPGTQVCCSTTNNNTELSSDQGVLQKPIVTEGASCGSKRLPPNSKTTHKIKDGQECKCVLLYQCNEKNWTIINDGTGMLDRGKSCPPGQVCCLIPTINYTVLVNQPNPNVPTRINIPEAPIVPQTPFYGEAPWTVIIQEKKHDLLYKCAGSLIWPSVVLTAAHCVENTPIELLSVKAGEYDYRITNKPLRTQTQGVRNVVLHPEFNTKNLQNDVALIFLEQSMQLNEVVGVICGPENNESVIESDCFLTGWGADIKNGSNKPVLTKVNLPLKPRGKCLENLRTSRLGEYFILHEGFLCAGGEDTGRTNCRGDGGGPLYCPSKNNPNQMVQIGVHAARVGCGLGHPTLFASVEWYKTWLYSQLSAYLNSSPRLDEEDSD</sequence>
<evidence type="ECO:0000256" key="1">
    <source>
        <dbReference type="ARBA" id="ARBA00023157"/>
    </source>
</evidence>
<dbReference type="Proteomes" id="UP001152798">
    <property type="component" value="Chromosome 4"/>
</dbReference>
<dbReference type="SMART" id="SM00020">
    <property type="entry name" value="Tryp_SPc"/>
    <property type="match status" value="1"/>
</dbReference>